<sequence>MLSLRVLTPADWDLWRDVRLAALAEAPHAFKSRLEDWEEDGEQRWRSRLEDPHTYNIVVLLDGEAAGMASGIAGRGGVVELRSVWVGPKSRGSGVGDYLVEAVQAWAVRAGAVALKLAVIPGNESAIALYRRNGFVAVDEVGELLPDGETREQVMRKELG</sequence>
<dbReference type="EMBL" id="JAQGLA010000096">
    <property type="protein sequence ID" value="MDA3630325.1"/>
    <property type="molecule type" value="Genomic_DNA"/>
</dbReference>
<dbReference type="InterPro" id="IPR000182">
    <property type="entry name" value="GNAT_dom"/>
</dbReference>
<dbReference type="RefSeq" id="WP_270953487.1">
    <property type="nucleotide sequence ID" value="NZ_JAQGLA010000096.1"/>
</dbReference>
<feature type="domain" description="N-acetyltransferase" evidence="3">
    <location>
        <begin position="16"/>
        <end position="160"/>
    </location>
</feature>
<dbReference type="PROSITE" id="PS51186">
    <property type="entry name" value="GNAT"/>
    <property type="match status" value="1"/>
</dbReference>
<organism evidence="4 5">
    <name type="scientific">Saccharopolyspora oryzae</name>
    <dbReference type="NCBI Taxonomy" id="2997343"/>
    <lineage>
        <taxon>Bacteria</taxon>
        <taxon>Bacillati</taxon>
        <taxon>Actinomycetota</taxon>
        <taxon>Actinomycetes</taxon>
        <taxon>Pseudonocardiales</taxon>
        <taxon>Pseudonocardiaceae</taxon>
        <taxon>Saccharopolyspora</taxon>
    </lineage>
</organism>
<dbReference type="SUPFAM" id="SSF55729">
    <property type="entry name" value="Acyl-CoA N-acyltransferases (Nat)"/>
    <property type="match status" value="1"/>
</dbReference>
<reference evidence="4 5" key="1">
    <citation type="submission" date="2022-11" db="EMBL/GenBank/DDBJ databases">
        <title>Draft genome sequence of Saccharopolyspora sp. WRP15-2 isolated from rhizosphere soils of wild rice in Thailand.</title>
        <authorList>
            <person name="Duangmal K."/>
            <person name="Kammanee S."/>
            <person name="Muangham S."/>
        </authorList>
    </citation>
    <scope>NUCLEOTIDE SEQUENCE [LARGE SCALE GENOMIC DNA]</scope>
    <source>
        <strain evidence="4 5">WRP15-2</strain>
    </source>
</reference>
<evidence type="ECO:0000256" key="1">
    <source>
        <dbReference type="ARBA" id="ARBA00022679"/>
    </source>
</evidence>
<accession>A0ABT4V8P7</accession>
<evidence type="ECO:0000256" key="2">
    <source>
        <dbReference type="ARBA" id="ARBA00023315"/>
    </source>
</evidence>
<dbReference type="PANTHER" id="PTHR43877:SF2">
    <property type="entry name" value="AMINOALKYLPHOSPHONATE N-ACETYLTRANSFERASE-RELATED"/>
    <property type="match status" value="1"/>
</dbReference>
<evidence type="ECO:0000313" key="5">
    <source>
        <dbReference type="Proteomes" id="UP001210380"/>
    </source>
</evidence>
<evidence type="ECO:0000313" key="4">
    <source>
        <dbReference type="EMBL" id="MDA3630325.1"/>
    </source>
</evidence>
<keyword evidence="5" id="KW-1185">Reference proteome</keyword>
<comment type="caution">
    <text evidence="4">The sequence shown here is derived from an EMBL/GenBank/DDBJ whole genome shotgun (WGS) entry which is preliminary data.</text>
</comment>
<dbReference type="Pfam" id="PF00583">
    <property type="entry name" value="Acetyltransf_1"/>
    <property type="match status" value="1"/>
</dbReference>
<name>A0ABT4V8P7_9PSEU</name>
<keyword evidence="1" id="KW-0808">Transferase</keyword>
<dbReference type="Gene3D" id="3.40.630.30">
    <property type="match status" value="1"/>
</dbReference>
<evidence type="ECO:0000259" key="3">
    <source>
        <dbReference type="PROSITE" id="PS51186"/>
    </source>
</evidence>
<gene>
    <name evidence="4" type="ORF">OU415_33205</name>
</gene>
<protein>
    <submittedName>
        <fullName evidence="4">GNAT family N-acetyltransferase</fullName>
    </submittedName>
</protein>
<dbReference type="Proteomes" id="UP001210380">
    <property type="component" value="Unassembled WGS sequence"/>
</dbReference>
<proteinExistence type="predicted"/>
<dbReference type="InterPro" id="IPR016181">
    <property type="entry name" value="Acyl_CoA_acyltransferase"/>
</dbReference>
<dbReference type="CDD" id="cd04301">
    <property type="entry name" value="NAT_SF"/>
    <property type="match status" value="1"/>
</dbReference>
<dbReference type="PANTHER" id="PTHR43877">
    <property type="entry name" value="AMINOALKYLPHOSPHONATE N-ACETYLTRANSFERASE-RELATED-RELATED"/>
    <property type="match status" value="1"/>
</dbReference>
<dbReference type="InterPro" id="IPR050832">
    <property type="entry name" value="Bact_Acetyltransf"/>
</dbReference>
<keyword evidence="2" id="KW-0012">Acyltransferase</keyword>